<feature type="transmembrane region" description="Helical" evidence="1">
    <location>
        <begin position="91"/>
        <end position="114"/>
    </location>
</feature>
<sequence length="222" mass="26313">MLKNCFGCCSLRYGVSCSAIFNIFWNILELIKHGVHRNFDYDKKIKRPLNSTTIGFNTTEFEDNIMTEEYEMFPAMHVMNFYSFQHTTQNIYAWLIVYYGNLIFMIIHMVYYVVNRIIMFGSFENFLHAHFFYHEHGIHFFSNSIYIIIIAVEIFVTHSYYIAEEKAKLQKFVRIKWNYVSRGEVVSNGVNYPSATNFNDLTSRGTQERSKIPPYITNVLQD</sequence>
<dbReference type="EMBL" id="CABPRJ010000997">
    <property type="protein sequence ID" value="VVC34485.1"/>
    <property type="molecule type" value="Genomic_DNA"/>
</dbReference>
<accession>A0A5E4MWN0</accession>
<keyword evidence="1" id="KW-1133">Transmembrane helix</keyword>
<proteinExistence type="predicted"/>
<evidence type="ECO:0000313" key="3">
    <source>
        <dbReference type="Proteomes" id="UP000325440"/>
    </source>
</evidence>
<keyword evidence="1" id="KW-0812">Transmembrane</keyword>
<feature type="transmembrane region" description="Helical" evidence="1">
    <location>
        <begin position="145"/>
        <end position="163"/>
    </location>
</feature>
<protein>
    <submittedName>
        <fullName evidence="2">Uncharacterized protein</fullName>
    </submittedName>
</protein>
<keyword evidence="1" id="KW-0472">Membrane</keyword>
<dbReference type="AlphaFoldDB" id="A0A5E4MWN0"/>
<name>A0A5E4MWN0_9HEMI</name>
<dbReference type="Proteomes" id="UP000325440">
    <property type="component" value="Unassembled WGS sequence"/>
</dbReference>
<reference evidence="2 3" key="1">
    <citation type="submission" date="2019-08" db="EMBL/GenBank/DDBJ databases">
        <authorList>
            <person name="Alioto T."/>
            <person name="Alioto T."/>
            <person name="Gomez Garrido J."/>
        </authorList>
    </citation>
    <scope>NUCLEOTIDE SEQUENCE [LARGE SCALE GENOMIC DNA]</scope>
</reference>
<evidence type="ECO:0000313" key="2">
    <source>
        <dbReference type="EMBL" id="VVC34485.1"/>
    </source>
</evidence>
<gene>
    <name evidence="2" type="ORF">CINCED_3A023310</name>
</gene>
<dbReference type="OrthoDB" id="6605077at2759"/>
<organism evidence="2 3">
    <name type="scientific">Cinara cedri</name>
    <dbReference type="NCBI Taxonomy" id="506608"/>
    <lineage>
        <taxon>Eukaryota</taxon>
        <taxon>Metazoa</taxon>
        <taxon>Ecdysozoa</taxon>
        <taxon>Arthropoda</taxon>
        <taxon>Hexapoda</taxon>
        <taxon>Insecta</taxon>
        <taxon>Pterygota</taxon>
        <taxon>Neoptera</taxon>
        <taxon>Paraneoptera</taxon>
        <taxon>Hemiptera</taxon>
        <taxon>Sternorrhyncha</taxon>
        <taxon>Aphidomorpha</taxon>
        <taxon>Aphidoidea</taxon>
        <taxon>Aphididae</taxon>
        <taxon>Lachninae</taxon>
        <taxon>Cinara</taxon>
    </lineage>
</organism>
<keyword evidence="3" id="KW-1185">Reference proteome</keyword>
<evidence type="ECO:0000256" key="1">
    <source>
        <dbReference type="SAM" id="Phobius"/>
    </source>
</evidence>